<feature type="region of interest" description="Disordered" evidence="4">
    <location>
        <begin position="282"/>
        <end position="318"/>
    </location>
</feature>
<dbReference type="Pfam" id="PF01734">
    <property type="entry name" value="Patatin"/>
    <property type="match status" value="1"/>
</dbReference>
<dbReference type="Proteomes" id="UP000027920">
    <property type="component" value="Unassembled WGS sequence"/>
</dbReference>
<dbReference type="PANTHER" id="PTHR24185:SF1">
    <property type="entry name" value="CALCIUM-INDEPENDENT PHOSPHOLIPASE A2-GAMMA"/>
    <property type="match status" value="1"/>
</dbReference>
<dbReference type="VEuPathDB" id="FungiDB:A1O9_00540"/>
<comment type="caution">
    <text evidence="6">The sequence shown here is derived from an EMBL/GenBank/DDBJ whole genome shotgun (WGS) entry which is preliminary data.</text>
</comment>
<evidence type="ECO:0000256" key="2">
    <source>
        <dbReference type="ARBA" id="ARBA00022963"/>
    </source>
</evidence>
<dbReference type="GO" id="GO:0047499">
    <property type="term" value="F:calcium-independent phospholipase A2 activity"/>
    <property type="evidence" value="ECO:0007669"/>
    <property type="project" value="TreeGrafter"/>
</dbReference>
<name>A0A072PS17_9EURO</name>
<dbReference type="GO" id="GO:0046486">
    <property type="term" value="P:glycerolipid metabolic process"/>
    <property type="evidence" value="ECO:0007669"/>
    <property type="project" value="UniProtKB-ARBA"/>
</dbReference>
<evidence type="ECO:0000256" key="4">
    <source>
        <dbReference type="SAM" id="MobiDB-lite"/>
    </source>
</evidence>
<keyword evidence="1" id="KW-0378">Hydrolase</keyword>
<dbReference type="InterPro" id="IPR002641">
    <property type="entry name" value="PNPLA_dom"/>
</dbReference>
<feature type="domain" description="PNPLA" evidence="5">
    <location>
        <begin position="10"/>
        <end position="125"/>
    </location>
</feature>
<evidence type="ECO:0000313" key="7">
    <source>
        <dbReference type="Proteomes" id="UP000027920"/>
    </source>
</evidence>
<keyword evidence="7" id="KW-1185">Reference proteome</keyword>
<dbReference type="PANTHER" id="PTHR24185">
    <property type="entry name" value="CALCIUM-INDEPENDENT PHOSPHOLIPASE A2-GAMMA"/>
    <property type="match status" value="1"/>
</dbReference>
<dbReference type="GO" id="GO:0016020">
    <property type="term" value="C:membrane"/>
    <property type="evidence" value="ECO:0007669"/>
    <property type="project" value="TreeGrafter"/>
</dbReference>
<dbReference type="EMBL" id="AMGV01000001">
    <property type="protein sequence ID" value="KEF62567.1"/>
    <property type="molecule type" value="Genomic_DNA"/>
</dbReference>
<keyword evidence="2" id="KW-0442">Lipid degradation</keyword>
<keyword evidence="3" id="KW-0443">Lipid metabolism</keyword>
<dbReference type="AlphaFoldDB" id="A0A072PS17"/>
<evidence type="ECO:0000259" key="5">
    <source>
        <dbReference type="Pfam" id="PF01734"/>
    </source>
</evidence>
<proteinExistence type="predicted"/>
<dbReference type="InterPro" id="IPR016035">
    <property type="entry name" value="Acyl_Trfase/lysoPLipase"/>
</dbReference>
<accession>A0A072PS17</accession>
<gene>
    <name evidence="6" type="ORF">A1O9_00540</name>
</gene>
<dbReference type="STRING" id="1182545.A0A072PS17"/>
<dbReference type="HOGENOM" id="CLU_059410_0_0_1"/>
<dbReference type="OrthoDB" id="1658288at2759"/>
<evidence type="ECO:0000313" key="6">
    <source>
        <dbReference type="EMBL" id="KEF62567.1"/>
    </source>
</evidence>
<protein>
    <recommendedName>
        <fullName evidence="5">PNPLA domain-containing protein</fullName>
    </recommendedName>
</protein>
<dbReference type="RefSeq" id="XP_013265157.1">
    <property type="nucleotide sequence ID" value="XM_013409703.1"/>
</dbReference>
<evidence type="ECO:0000256" key="3">
    <source>
        <dbReference type="ARBA" id="ARBA00023098"/>
    </source>
</evidence>
<dbReference type="SUPFAM" id="SSF52151">
    <property type="entry name" value="FabD/lysophospholipase-like"/>
    <property type="match status" value="1"/>
</dbReference>
<organism evidence="6 7">
    <name type="scientific">Exophiala aquamarina CBS 119918</name>
    <dbReference type="NCBI Taxonomy" id="1182545"/>
    <lineage>
        <taxon>Eukaryota</taxon>
        <taxon>Fungi</taxon>
        <taxon>Dikarya</taxon>
        <taxon>Ascomycota</taxon>
        <taxon>Pezizomycotina</taxon>
        <taxon>Eurotiomycetes</taxon>
        <taxon>Chaetothyriomycetidae</taxon>
        <taxon>Chaetothyriales</taxon>
        <taxon>Herpotrichiellaceae</taxon>
        <taxon>Exophiala</taxon>
    </lineage>
</organism>
<dbReference type="GO" id="GO:0019369">
    <property type="term" value="P:arachidonate metabolic process"/>
    <property type="evidence" value="ECO:0007669"/>
    <property type="project" value="TreeGrafter"/>
</dbReference>
<dbReference type="GO" id="GO:0016042">
    <property type="term" value="P:lipid catabolic process"/>
    <property type="evidence" value="ECO:0007669"/>
    <property type="project" value="UniProtKB-KW"/>
</dbReference>
<dbReference type="Gene3D" id="3.40.1090.10">
    <property type="entry name" value="Cytosolic phospholipase A2 catalytic domain"/>
    <property type="match status" value="1"/>
</dbReference>
<dbReference type="GeneID" id="25275491"/>
<sequence length="407" mass="45091">MEDQRPLRILTLDGGGLQALATLTVLKETCKAIAKQNGAVRPPAPHELFDIIGGVGTGGWIALLLGRYRLDIATCMAVYMEIARDVEMATNATSFSSQRKRLFKLDQDGLTTVVQGVLERYDLDPSLLGSNNEQETDIQHTSSRCKYAFAVGVVQRTNNQKMGFQLFRSYTLHGSGQAGLRAGPAHERWKLPEVFAATGAAKFFLDPYKVGNTVFFDDTFPQSHPITLIGLDEAFAIYGKDVPISVLLNIGPGIPSERDRLELEEMSTSSMTRLARKFSWPPKGRHLSRIGRLLSNTSDGQGTTPPARDEESTHSRSSLTVLKLEGQRRDDIKQRLKELYGESGPDRYHHLGPEYSDDKASLNDVHALCRAWRSNSNRQPELNELRLAIQAEAESMVEQHWVGAAAA</sequence>
<reference evidence="6 7" key="1">
    <citation type="submission" date="2013-03" db="EMBL/GenBank/DDBJ databases">
        <title>The Genome Sequence of Exophiala aquamarina CBS 119918.</title>
        <authorList>
            <consortium name="The Broad Institute Genomics Platform"/>
            <person name="Cuomo C."/>
            <person name="de Hoog S."/>
            <person name="Gorbushina A."/>
            <person name="Walker B."/>
            <person name="Young S.K."/>
            <person name="Zeng Q."/>
            <person name="Gargeya S."/>
            <person name="Fitzgerald M."/>
            <person name="Haas B."/>
            <person name="Abouelleil A."/>
            <person name="Allen A.W."/>
            <person name="Alvarado L."/>
            <person name="Arachchi H.M."/>
            <person name="Berlin A.M."/>
            <person name="Chapman S.B."/>
            <person name="Gainer-Dewar J."/>
            <person name="Goldberg J."/>
            <person name="Griggs A."/>
            <person name="Gujja S."/>
            <person name="Hansen M."/>
            <person name="Howarth C."/>
            <person name="Imamovic A."/>
            <person name="Ireland A."/>
            <person name="Larimer J."/>
            <person name="McCowan C."/>
            <person name="Murphy C."/>
            <person name="Pearson M."/>
            <person name="Poon T.W."/>
            <person name="Priest M."/>
            <person name="Roberts A."/>
            <person name="Saif S."/>
            <person name="Shea T."/>
            <person name="Sisk P."/>
            <person name="Sykes S."/>
            <person name="Wortman J."/>
            <person name="Nusbaum C."/>
            <person name="Birren B."/>
        </authorList>
    </citation>
    <scope>NUCLEOTIDE SEQUENCE [LARGE SCALE GENOMIC DNA]</scope>
    <source>
        <strain evidence="6 7">CBS 119918</strain>
    </source>
</reference>
<feature type="compositionally biased region" description="Polar residues" evidence="4">
    <location>
        <begin position="294"/>
        <end position="304"/>
    </location>
</feature>
<evidence type="ECO:0000256" key="1">
    <source>
        <dbReference type="ARBA" id="ARBA00022801"/>
    </source>
</evidence>